<dbReference type="AlphaFoldDB" id="A0A0A9BNU3"/>
<organism evidence="1">
    <name type="scientific">Arundo donax</name>
    <name type="common">Giant reed</name>
    <name type="synonym">Donax arundinaceus</name>
    <dbReference type="NCBI Taxonomy" id="35708"/>
    <lineage>
        <taxon>Eukaryota</taxon>
        <taxon>Viridiplantae</taxon>
        <taxon>Streptophyta</taxon>
        <taxon>Embryophyta</taxon>
        <taxon>Tracheophyta</taxon>
        <taxon>Spermatophyta</taxon>
        <taxon>Magnoliopsida</taxon>
        <taxon>Liliopsida</taxon>
        <taxon>Poales</taxon>
        <taxon>Poaceae</taxon>
        <taxon>PACMAD clade</taxon>
        <taxon>Arundinoideae</taxon>
        <taxon>Arundineae</taxon>
        <taxon>Arundo</taxon>
    </lineage>
</organism>
<evidence type="ECO:0000313" key="1">
    <source>
        <dbReference type="EMBL" id="JAD63838.1"/>
    </source>
</evidence>
<dbReference type="EMBL" id="GBRH01234057">
    <property type="protein sequence ID" value="JAD63838.1"/>
    <property type="molecule type" value="Transcribed_RNA"/>
</dbReference>
<sequence>MAIIHITAFFKIQDSNQFILAKIRNSTTCTPTNRQRAHTR</sequence>
<protein>
    <submittedName>
        <fullName evidence="1">Uncharacterized protein</fullName>
    </submittedName>
</protein>
<name>A0A0A9BNU3_ARUDO</name>
<accession>A0A0A9BNU3</accession>
<reference evidence="1" key="2">
    <citation type="journal article" date="2015" name="Data Brief">
        <title>Shoot transcriptome of the giant reed, Arundo donax.</title>
        <authorList>
            <person name="Barrero R.A."/>
            <person name="Guerrero F.D."/>
            <person name="Moolhuijzen P."/>
            <person name="Goolsby J.A."/>
            <person name="Tidwell J."/>
            <person name="Bellgard S.E."/>
            <person name="Bellgard M.I."/>
        </authorList>
    </citation>
    <scope>NUCLEOTIDE SEQUENCE</scope>
    <source>
        <tissue evidence="1">Shoot tissue taken approximately 20 cm above the soil surface</tissue>
    </source>
</reference>
<reference evidence="1" key="1">
    <citation type="submission" date="2014-09" db="EMBL/GenBank/DDBJ databases">
        <authorList>
            <person name="Magalhaes I.L.F."/>
            <person name="Oliveira U."/>
            <person name="Santos F.R."/>
            <person name="Vidigal T.H.D.A."/>
            <person name="Brescovit A.D."/>
            <person name="Santos A.J."/>
        </authorList>
    </citation>
    <scope>NUCLEOTIDE SEQUENCE</scope>
    <source>
        <tissue evidence="1">Shoot tissue taken approximately 20 cm above the soil surface</tissue>
    </source>
</reference>
<proteinExistence type="predicted"/>